<evidence type="ECO:0000313" key="3">
    <source>
        <dbReference type="Proteomes" id="UP000288805"/>
    </source>
</evidence>
<evidence type="ECO:0008006" key="4">
    <source>
        <dbReference type="Google" id="ProtNLM"/>
    </source>
</evidence>
<name>A0A438HNE3_VITVI</name>
<evidence type="ECO:0000313" key="2">
    <source>
        <dbReference type="EMBL" id="RVW85962.1"/>
    </source>
</evidence>
<proteinExistence type="predicted"/>
<gene>
    <name evidence="2" type="ORF">CK203_041537</name>
</gene>
<evidence type="ECO:0000256" key="1">
    <source>
        <dbReference type="SAM" id="MobiDB-lite"/>
    </source>
</evidence>
<dbReference type="Proteomes" id="UP000288805">
    <property type="component" value="Unassembled WGS sequence"/>
</dbReference>
<dbReference type="PANTHER" id="PTHR33240:SF15">
    <property type="entry name" value="GAG-PRO-LIKE PROTEIN"/>
    <property type="match status" value="1"/>
</dbReference>
<dbReference type="EMBL" id="QGNW01000198">
    <property type="protein sequence ID" value="RVW85962.1"/>
    <property type="molecule type" value="Genomic_DNA"/>
</dbReference>
<organism evidence="2 3">
    <name type="scientific">Vitis vinifera</name>
    <name type="common">Grape</name>
    <dbReference type="NCBI Taxonomy" id="29760"/>
    <lineage>
        <taxon>Eukaryota</taxon>
        <taxon>Viridiplantae</taxon>
        <taxon>Streptophyta</taxon>
        <taxon>Embryophyta</taxon>
        <taxon>Tracheophyta</taxon>
        <taxon>Spermatophyta</taxon>
        <taxon>Magnoliopsida</taxon>
        <taxon>eudicotyledons</taxon>
        <taxon>Gunneridae</taxon>
        <taxon>Pentapetalae</taxon>
        <taxon>rosids</taxon>
        <taxon>Vitales</taxon>
        <taxon>Vitaceae</taxon>
        <taxon>Viteae</taxon>
        <taxon>Vitis</taxon>
    </lineage>
</organism>
<dbReference type="PANTHER" id="PTHR33240">
    <property type="entry name" value="OS08G0508500 PROTEIN"/>
    <property type="match status" value="1"/>
</dbReference>
<accession>A0A438HNE3</accession>
<reference evidence="2 3" key="1">
    <citation type="journal article" date="2018" name="PLoS Genet.">
        <title>Population sequencing reveals clonal diversity and ancestral inbreeding in the grapevine cultivar Chardonnay.</title>
        <authorList>
            <person name="Roach M.J."/>
            <person name="Johnson D.L."/>
            <person name="Bohlmann J."/>
            <person name="van Vuuren H.J."/>
            <person name="Jones S.J."/>
            <person name="Pretorius I.S."/>
            <person name="Schmidt S.A."/>
            <person name="Borneman A.R."/>
        </authorList>
    </citation>
    <scope>NUCLEOTIDE SEQUENCE [LARGE SCALE GENOMIC DNA]</scope>
    <source>
        <strain evidence="3">cv. Chardonnay</strain>
        <tissue evidence="2">Leaf</tissue>
    </source>
</reference>
<dbReference type="AlphaFoldDB" id="A0A438HNE3"/>
<protein>
    <recommendedName>
        <fullName evidence="4">Retrotransposon gag domain-containing protein</fullName>
    </recommendedName>
</protein>
<sequence length="633" mass="71526">MPLSPPPSQSTLQAIPFTLHSQTKVAPPPVTVPIPTSEDPHAHMDRLEQRLRQLRTSDRDITWEDFDGAPVASLPAKFKMLEIEQYTGIGCSRIHLRLYSTIMRARGLDETQMIMFFPMSLSGATWHWFASLDEGVRGVEIEARGVDHLIHLPLEGEDFTGFPHIDFGSLVHALYDIEDGITRGLWSESSPSDSKRKKPLGRQRSGDVSAISSIGLRLSKHYQTVGQTSGLYYPPLPRVQYRPQASSRSYDQTYVPPTLALPHHTAQGIERPPISYSATAQPCYVAQFTVRPTTSYPRPQAQETSVSFALRTQRQFSQPPPQLVPPHFRMDLHYVDEVQTSYVDVPHTPYVDDAHTSDVQYVIRGVEWYDSSLLQSLDLWRGRHPRRRVETTSTPEGLIHMVTTARATCIVFSDDDLPLEGSDHTRPLYIFVGCSGRRVPSVLLDNGLALNVCPLATAIALGYALSDFSPSTQTIRAYDSTRREVMGTFEIELLISRPWIHRVGVIPSSLHQKVKFIHDGQVVTMQSVGDMFNFVEPMLQISYSDDDLFLTGFTFNEVRTLEMEDLSRDFVAMLFDQHGSIVVLNMMRSMSYLPDMGLGQRQHRPSEFMAIPDHDVPFGLEFIPTETDYRYMA</sequence>
<comment type="caution">
    <text evidence="2">The sequence shown here is derived from an EMBL/GenBank/DDBJ whole genome shotgun (WGS) entry which is preliminary data.</text>
</comment>
<feature type="region of interest" description="Disordered" evidence="1">
    <location>
        <begin position="186"/>
        <end position="206"/>
    </location>
</feature>